<dbReference type="InterPro" id="IPR001867">
    <property type="entry name" value="OmpR/PhoB-type_DNA-bd"/>
</dbReference>
<dbReference type="SMART" id="SM00862">
    <property type="entry name" value="Trans_reg_C"/>
    <property type="match status" value="1"/>
</dbReference>
<dbReference type="Gene3D" id="1.25.40.10">
    <property type="entry name" value="Tetratricopeptide repeat domain"/>
    <property type="match status" value="1"/>
</dbReference>
<dbReference type="PROSITE" id="PS51755">
    <property type="entry name" value="OMPR_PHOB"/>
    <property type="match status" value="1"/>
</dbReference>
<feature type="DNA-binding region" description="OmpR/PhoB-type" evidence="5">
    <location>
        <begin position="1"/>
        <end position="96"/>
    </location>
</feature>
<dbReference type="InterPro" id="IPR051677">
    <property type="entry name" value="AfsR-DnrI-RedD_regulator"/>
</dbReference>
<dbReference type="PANTHER" id="PTHR35807:SF1">
    <property type="entry name" value="TRANSCRIPTIONAL REGULATOR REDD"/>
    <property type="match status" value="1"/>
</dbReference>
<evidence type="ECO:0000256" key="4">
    <source>
        <dbReference type="ARBA" id="ARBA00023163"/>
    </source>
</evidence>
<evidence type="ECO:0000259" key="6">
    <source>
        <dbReference type="PROSITE" id="PS51755"/>
    </source>
</evidence>
<accession>A0A4R0GJD2</accession>
<dbReference type="InterPro" id="IPR016032">
    <property type="entry name" value="Sig_transdc_resp-reg_C-effctor"/>
</dbReference>
<proteinExistence type="inferred from homology"/>
<dbReference type="CDD" id="cd15831">
    <property type="entry name" value="BTAD"/>
    <property type="match status" value="1"/>
</dbReference>
<dbReference type="Proteomes" id="UP000292274">
    <property type="component" value="Unassembled WGS sequence"/>
</dbReference>
<comment type="similarity">
    <text evidence="1">Belongs to the AfsR/DnrI/RedD regulatory family.</text>
</comment>
<evidence type="ECO:0000313" key="7">
    <source>
        <dbReference type="EMBL" id="TCB95498.1"/>
    </source>
</evidence>
<keyword evidence="4" id="KW-0804">Transcription</keyword>
<dbReference type="SMART" id="SM01043">
    <property type="entry name" value="BTAD"/>
    <property type="match status" value="1"/>
</dbReference>
<keyword evidence="3 5" id="KW-0238">DNA-binding</keyword>
<name>A0A4R0GJD2_9ACTN</name>
<evidence type="ECO:0000256" key="1">
    <source>
        <dbReference type="ARBA" id="ARBA00005820"/>
    </source>
</evidence>
<dbReference type="InterPro" id="IPR011990">
    <property type="entry name" value="TPR-like_helical_dom_sf"/>
</dbReference>
<dbReference type="GO" id="GO:0006355">
    <property type="term" value="P:regulation of DNA-templated transcription"/>
    <property type="evidence" value="ECO:0007669"/>
    <property type="project" value="InterPro"/>
</dbReference>
<dbReference type="Gene3D" id="1.10.10.10">
    <property type="entry name" value="Winged helix-like DNA-binding domain superfamily/Winged helix DNA-binding domain"/>
    <property type="match status" value="1"/>
</dbReference>
<dbReference type="InterPro" id="IPR029787">
    <property type="entry name" value="Nucleotide_cyclase"/>
</dbReference>
<gene>
    <name evidence="7" type="ORF">E0H26_20150</name>
</gene>
<protein>
    <submittedName>
        <fullName evidence="7">Transcriptional regulator</fullName>
    </submittedName>
</protein>
<dbReference type="SUPFAM" id="SSF46894">
    <property type="entry name" value="C-terminal effector domain of the bipartite response regulators"/>
    <property type="match status" value="1"/>
</dbReference>
<evidence type="ECO:0000313" key="8">
    <source>
        <dbReference type="Proteomes" id="UP000292274"/>
    </source>
</evidence>
<organism evidence="7 8">
    <name type="scientific">Micromonospora zingiberis</name>
    <dbReference type="NCBI Taxonomy" id="2053011"/>
    <lineage>
        <taxon>Bacteria</taxon>
        <taxon>Bacillati</taxon>
        <taxon>Actinomycetota</taxon>
        <taxon>Actinomycetes</taxon>
        <taxon>Micromonosporales</taxon>
        <taxon>Micromonosporaceae</taxon>
        <taxon>Micromonospora</taxon>
    </lineage>
</organism>
<dbReference type="InterPro" id="IPR005158">
    <property type="entry name" value="BTAD"/>
</dbReference>
<dbReference type="Gene3D" id="3.30.70.1230">
    <property type="entry name" value="Nucleotide cyclase"/>
    <property type="match status" value="1"/>
</dbReference>
<dbReference type="SUPFAM" id="SSF48452">
    <property type="entry name" value="TPR-like"/>
    <property type="match status" value="1"/>
</dbReference>
<dbReference type="PANTHER" id="PTHR35807">
    <property type="entry name" value="TRANSCRIPTIONAL REGULATOR REDD-RELATED"/>
    <property type="match status" value="1"/>
</dbReference>
<evidence type="ECO:0000256" key="5">
    <source>
        <dbReference type="PROSITE-ProRule" id="PRU01091"/>
    </source>
</evidence>
<dbReference type="Pfam" id="PF03704">
    <property type="entry name" value="BTAD"/>
    <property type="match status" value="1"/>
</dbReference>
<feature type="domain" description="OmpR/PhoB-type" evidence="6">
    <location>
        <begin position="1"/>
        <end position="96"/>
    </location>
</feature>
<dbReference type="SUPFAM" id="SSF55073">
    <property type="entry name" value="Nucleotide cyclase"/>
    <property type="match status" value="1"/>
</dbReference>
<keyword evidence="2" id="KW-0805">Transcription regulation</keyword>
<comment type="caution">
    <text evidence="7">The sequence shown here is derived from an EMBL/GenBank/DDBJ whole genome shotgun (WGS) entry which is preliminary data.</text>
</comment>
<sequence>MMFRVLGPLEVLIDGRPIRLGGIKQRATLAFLLLKANQVVPTSQLLAALWPDKDPPTSARKVLQNAVWSLRTALSVTEGSDSLRLSTQAPGYILQVNPADVDLFRFYQLAERGRAEKTQPERAAATLREALATWRGTALSDLVENGISWPELTVVENARLDTQQDWFDAELACGRHQSVLGELEAMVEAQPLRERACGQLMLALYRCGRHADALAVYSGLRTSLVENLGLEPGPALQKLQHAILTHDPSLTLDPASVPAPARDVAVVRNPLPVPPIPAPRAPSDPRRAHLTLAMVRVRSCADAADPVRVDYELAAATRMVRSGIEELGGTVATSIGSATLAVFDGPPAHGGDEERAVRAALTLRDCFTDGMGRDLVMQVAVATGETLVLTEPNARLTLGGTLVDRCHQMLSAVPEGTVWACPRTRELTGDAFDAAPAADGAWEILGVRGHTPEHDSDLALVRGLLDRTLRRNTPHLVTVLGESDDLLDRLAGMVDGPRVLDGRIVPHDPLRAVAELVTELCGLAPDDAPEVMRERLRTSLGAGRPATSERLVSALLPLLRPGDPARPDTLAAWKLLLEQAARARPLVVLLRDLHLAGDDLLDAVEDLADLDAPLPLLVVVTAGPALLSRRPSWGGGKPHAASITLDPPGNGTVNRLRHLMASACGGGQFGGELPDPCLTPTPQTSPWNLGRPERRLVELEVHPLLPEARPSTPDPAHALCRAVAQDVGDGELALASVVRLDGPCPRLR</sequence>
<reference evidence="7 8" key="1">
    <citation type="submission" date="2019-02" db="EMBL/GenBank/DDBJ databases">
        <title>Jishengella sp. nov., isolated from a root of Zingiber montanum.</title>
        <authorList>
            <person name="Kuncharoen N."/>
            <person name="Kudo T."/>
            <person name="Masahiro Y."/>
            <person name="Ohkuma M."/>
            <person name="Tanasupawat S."/>
        </authorList>
    </citation>
    <scope>NUCLEOTIDE SEQUENCE [LARGE SCALE GENOMIC DNA]</scope>
    <source>
        <strain evidence="7 8">PLAI 1-1</strain>
    </source>
</reference>
<keyword evidence="8" id="KW-1185">Reference proteome</keyword>
<dbReference type="EMBL" id="SJJR01000014">
    <property type="protein sequence ID" value="TCB95498.1"/>
    <property type="molecule type" value="Genomic_DNA"/>
</dbReference>
<dbReference type="RefSeq" id="WP_131305924.1">
    <property type="nucleotide sequence ID" value="NZ_SJJR01000014.1"/>
</dbReference>
<dbReference type="GO" id="GO:0000160">
    <property type="term" value="P:phosphorelay signal transduction system"/>
    <property type="evidence" value="ECO:0007669"/>
    <property type="project" value="InterPro"/>
</dbReference>
<dbReference type="AlphaFoldDB" id="A0A4R0GJD2"/>
<dbReference type="InterPro" id="IPR036388">
    <property type="entry name" value="WH-like_DNA-bd_sf"/>
</dbReference>
<dbReference type="GO" id="GO:0003677">
    <property type="term" value="F:DNA binding"/>
    <property type="evidence" value="ECO:0007669"/>
    <property type="project" value="UniProtKB-UniRule"/>
</dbReference>
<evidence type="ECO:0000256" key="3">
    <source>
        <dbReference type="ARBA" id="ARBA00023125"/>
    </source>
</evidence>
<evidence type="ECO:0000256" key="2">
    <source>
        <dbReference type="ARBA" id="ARBA00023015"/>
    </source>
</evidence>
<dbReference type="OrthoDB" id="3208838at2"/>